<protein>
    <submittedName>
        <fullName evidence="1">Uncharacterized protein</fullName>
    </submittedName>
</protein>
<comment type="caution">
    <text evidence="1">The sequence shown here is derived from an EMBL/GenBank/DDBJ whole genome shotgun (WGS) entry which is preliminary data.</text>
</comment>
<organism evidence="1 2">
    <name type="scientific">Polarella glacialis</name>
    <name type="common">Dinoflagellate</name>
    <dbReference type="NCBI Taxonomy" id="89957"/>
    <lineage>
        <taxon>Eukaryota</taxon>
        <taxon>Sar</taxon>
        <taxon>Alveolata</taxon>
        <taxon>Dinophyceae</taxon>
        <taxon>Suessiales</taxon>
        <taxon>Suessiaceae</taxon>
        <taxon>Polarella</taxon>
    </lineage>
</organism>
<reference evidence="1" key="1">
    <citation type="submission" date="2021-02" db="EMBL/GenBank/DDBJ databases">
        <authorList>
            <person name="Dougan E. K."/>
            <person name="Rhodes N."/>
            <person name="Thang M."/>
            <person name="Chan C."/>
        </authorList>
    </citation>
    <scope>NUCLEOTIDE SEQUENCE</scope>
</reference>
<evidence type="ECO:0000313" key="1">
    <source>
        <dbReference type="EMBL" id="CAE8720127.1"/>
    </source>
</evidence>
<proteinExistence type="predicted"/>
<dbReference type="EMBL" id="CAJNNW010033737">
    <property type="protein sequence ID" value="CAE8720127.1"/>
    <property type="molecule type" value="Genomic_DNA"/>
</dbReference>
<accession>A0A813L0P8</accession>
<evidence type="ECO:0000313" key="2">
    <source>
        <dbReference type="Proteomes" id="UP000626109"/>
    </source>
</evidence>
<dbReference type="Proteomes" id="UP000626109">
    <property type="component" value="Unassembled WGS sequence"/>
</dbReference>
<name>A0A813L0P8_POLGL</name>
<dbReference type="AlphaFoldDB" id="A0A813L0P8"/>
<gene>
    <name evidence="1" type="ORF">PGLA2088_LOCUS41142</name>
</gene>
<dbReference type="Pfam" id="PF20717">
    <property type="entry name" value="DUF6829"/>
    <property type="match status" value="1"/>
</dbReference>
<sequence>MSNLGEQAFIRSRYFAEGSLYANVVHTSTLKSGSFADTYTLSATNFAACTSKSPGCGKMIYQYACSFIAQMNGNEDLAGDVQPASVAENACKDTSLFQLLHLQDSLKIGKFTIQSLQDTSEEPTVPEQIETLLKSVSEDGLSSQQIVDILEKLFPELDPECGTHIRYYSSKERSRAIASMVSVIWLINGRHDEFTRPQSAARRMSKDVWEKLQEFVLWTGIASSSELVHAVMVFLAVRGLGKAKNLVQQLPAEYHFPQSAVIHMMKRRRNVMPSVSRLSDSMQDLLQYIFQVEEKFSLAQFLQGENSPGQLSLLKNFIRAKVDDEPRLLKTYLFAGLCMMTGKHGHFDDQSCWGSRFMDEHNGRMLTMSLQALKHLEVVSPHAVYWSYMSLCAQKLKVQATSASELALVRLSNLCRCQEPQDCQDVRAAWMELDTNDQDLLSSYLLADGINEETILFPFLPQCLVNARNNTCVGLAAMLVLLVELIERMWIRIRSAKDASKMCSLDLSDLAAFAAAVRNNAVLKCCLEDAKFTRQGTKLQLTMTGKNWNRAEDTEAHLMSMTHSMQQVLRKQRSLENTLAKVFGHQHAFLKQTMIGLSAMSDETLPAEPNRTNPVFGEPPHLCV</sequence>
<dbReference type="InterPro" id="IPR049232">
    <property type="entry name" value="DUF6829"/>
</dbReference>